<dbReference type="Proteomes" id="UP001234178">
    <property type="component" value="Unassembled WGS sequence"/>
</dbReference>
<evidence type="ECO:0000313" key="2">
    <source>
        <dbReference type="Proteomes" id="UP001234178"/>
    </source>
</evidence>
<accession>A0ABQ9ZJB5</accession>
<sequence>MKIKEERAKNIHIYIFRWFQGRYHSSILFQYGQKSDRRFEDNHQIIHLFKLAIKPKYDFVVR</sequence>
<dbReference type="EMBL" id="JAOYFB010000004">
    <property type="protein sequence ID" value="KAK4013021.1"/>
    <property type="molecule type" value="Genomic_DNA"/>
</dbReference>
<evidence type="ECO:0000313" key="1">
    <source>
        <dbReference type="EMBL" id="KAK4013021.1"/>
    </source>
</evidence>
<name>A0ABQ9ZJB5_9CRUS</name>
<proteinExistence type="predicted"/>
<gene>
    <name evidence="1" type="ORF">OUZ56_025266</name>
</gene>
<comment type="caution">
    <text evidence="1">The sequence shown here is derived from an EMBL/GenBank/DDBJ whole genome shotgun (WGS) entry which is preliminary data.</text>
</comment>
<keyword evidence="2" id="KW-1185">Reference proteome</keyword>
<organism evidence="1 2">
    <name type="scientific">Daphnia magna</name>
    <dbReference type="NCBI Taxonomy" id="35525"/>
    <lineage>
        <taxon>Eukaryota</taxon>
        <taxon>Metazoa</taxon>
        <taxon>Ecdysozoa</taxon>
        <taxon>Arthropoda</taxon>
        <taxon>Crustacea</taxon>
        <taxon>Branchiopoda</taxon>
        <taxon>Diplostraca</taxon>
        <taxon>Cladocera</taxon>
        <taxon>Anomopoda</taxon>
        <taxon>Daphniidae</taxon>
        <taxon>Daphnia</taxon>
    </lineage>
</organism>
<reference evidence="1 2" key="1">
    <citation type="journal article" date="2023" name="Nucleic Acids Res.">
        <title>The hologenome of Daphnia magna reveals possible DNA methylation and microbiome-mediated evolution of the host genome.</title>
        <authorList>
            <person name="Chaturvedi A."/>
            <person name="Li X."/>
            <person name="Dhandapani V."/>
            <person name="Marshall H."/>
            <person name="Kissane S."/>
            <person name="Cuenca-Cambronero M."/>
            <person name="Asole G."/>
            <person name="Calvet F."/>
            <person name="Ruiz-Romero M."/>
            <person name="Marangio P."/>
            <person name="Guigo R."/>
            <person name="Rago D."/>
            <person name="Mirbahai L."/>
            <person name="Eastwood N."/>
            <person name="Colbourne J.K."/>
            <person name="Zhou J."/>
            <person name="Mallon E."/>
            <person name="Orsini L."/>
        </authorList>
    </citation>
    <scope>NUCLEOTIDE SEQUENCE [LARGE SCALE GENOMIC DNA]</scope>
    <source>
        <strain evidence="1">LRV0_1</strain>
    </source>
</reference>
<protein>
    <submittedName>
        <fullName evidence="1">Uncharacterized protein</fullName>
    </submittedName>
</protein>